<dbReference type="Proteomes" id="UP001066276">
    <property type="component" value="Chromosome 5"/>
</dbReference>
<name>A0AAV7RDY0_PLEWA</name>
<evidence type="ECO:0000313" key="3">
    <source>
        <dbReference type="Proteomes" id="UP001066276"/>
    </source>
</evidence>
<reference evidence="2" key="1">
    <citation type="journal article" date="2022" name="bioRxiv">
        <title>Sequencing and chromosome-scale assembly of the giantPleurodeles waltlgenome.</title>
        <authorList>
            <person name="Brown T."/>
            <person name="Elewa A."/>
            <person name="Iarovenko S."/>
            <person name="Subramanian E."/>
            <person name="Araus A.J."/>
            <person name="Petzold A."/>
            <person name="Susuki M."/>
            <person name="Suzuki K.-i.T."/>
            <person name="Hayashi T."/>
            <person name="Toyoda A."/>
            <person name="Oliveira C."/>
            <person name="Osipova E."/>
            <person name="Leigh N.D."/>
            <person name="Simon A."/>
            <person name="Yun M.H."/>
        </authorList>
    </citation>
    <scope>NUCLEOTIDE SEQUENCE</scope>
    <source>
        <strain evidence="2">20211129_DDA</strain>
        <tissue evidence="2">Liver</tissue>
    </source>
</reference>
<dbReference type="AlphaFoldDB" id="A0AAV7RDY0"/>
<accession>A0AAV7RDY0</accession>
<gene>
    <name evidence="2" type="ORF">NDU88_001764</name>
</gene>
<keyword evidence="3" id="KW-1185">Reference proteome</keyword>
<protein>
    <submittedName>
        <fullName evidence="2">Uncharacterized protein</fullName>
    </submittedName>
</protein>
<organism evidence="2 3">
    <name type="scientific">Pleurodeles waltl</name>
    <name type="common">Iberian ribbed newt</name>
    <dbReference type="NCBI Taxonomy" id="8319"/>
    <lineage>
        <taxon>Eukaryota</taxon>
        <taxon>Metazoa</taxon>
        <taxon>Chordata</taxon>
        <taxon>Craniata</taxon>
        <taxon>Vertebrata</taxon>
        <taxon>Euteleostomi</taxon>
        <taxon>Amphibia</taxon>
        <taxon>Batrachia</taxon>
        <taxon>Caudata</taxon>
        <taxon>Salamandroidea</taxon>
        <taxon>Salamandridae</taxon>
        <taxon>Pleurodelinae</taxon>
        <taxon>Pleurodeles</taxon>
    </lineage>
</organism>
<comment type="caution">
    <text evidence="2">The sequence shown here is derived from an EMBL/GenBank/DDBJ whole genome shotgun (WGS) entry which is preliminary data.</text>
</comment>
<feature type="region of interest" description="Disordered" evidence="1">
    <location>
        <begin position="53"/>
        <end position="73"/>
    </location>
</feature>
<evidence type="ECO:0000313" key="2">
    <source>
        <dbReference type="EMBL" id="KAJ1148940.1"/>
    </source>
</evidence>
<dbReference type="EMBL" id="JANPWB010000009">
    <property type="protein sequence ID" value="KAJ1148940.1"/>
    <property type="molecule type" value="Genomic_DNA"/>
</dbReference>
<proteinExistence type="predicted"/>
<sequence length="73" mass="8033">MARGGSVVPARKHATPAGAVLGKEVTLLWVQLSSSPLVPFRIHNVYPELPWGGKESRRCGVQRSSRPDHHGFY</sequence>
<evidence type="ECO:0000256" key="1">
    <source>
        <dbReference type="SAM" id="MobiDB-lite"/>
    </source>
</evidence>